<dbReference type="InterPro" id="IPR036020">
    <property type="entry name" value="WW_dom_sf"/>
</dbReference>
<dbReference type="Pfam" id="PF01846">
    <property type="entry name" value="FF"/>
    <property type="match status" value="2"/>
</dbReference>
<dbReference type="Pfam" id="PF00397">
    <property type="entry name" value="WW"/>
    <property type="match status" value="1"/>
</dbReference>
<feature type="compositionally biased region" description="Basic and acidic residues" evidence="1">
    <location>
        <begin position="62"/>
        <end position="76"/>
    </location>
</feature>
<accession>A0AAN7ZZ05</accession>
<dbReference type="SUPFAM" id="SSF81698">
    <property type="entry name" value="FF domain"/>
    <property type="match status" value="1"/>
</dbReference>
<reference evidence="4" key="1">
    <citation type="submission" date="2023-07" db="EMBL/GenBank/DDBJ databases">
        <title>A draft genome of Kazachstania heterogenica Y-27499.</title>
        <authorList>
            <person name="Donic C."/>
            <person name="Kralova J.S."/>
            <person name="Fidel L."/>
            <person name="Ben-Dor S."/>
            <person name="Jung S."/>
        </authorList>
    </citation>
    <scope>NUCLEOTIDE SEQUENCE [LARGE SCALE GENOMIC DNA]</scope>
    <source>
        <strain evidence="4">Y27499</strain>
    </source>
</reference>
<dbReference type="Proteomes" id="UP001306508">
    <property type="component" value="Unassembled WGS sequence"/>
</dbReference>
<dbReference type="PANTHER" id="PTHR11864:SF0">
    <property type="entry name" value="PRP40 PRE-MRNA PROCESSING FACTOR 40 HOMOLOG A (YEAST)"/>
    <property type="match status" value="1"/>
</dbReference>
<dbReference type="GO" id="GO:0071004">
    <property type="term" value="C:U2-type prespliceosome"/>
    <property type="evidence" value="ECO:0007669"/>
    <property type="project" value="TreeGrafter"/>
</dbReference>
<name>A0AAN7ZZ05_9SACH</name>
<evidence type="ECO:0000256" key="1">
    <source>
        <dbReference type="SAM" id="MobiDB-lite"/>
    </source>
</evidence>
<dbReference type="InterPro" id="IPR039726">
    <property type="entry name" value="Prp40-like"/>
</dbReference>
<dbReference type="PROSITE" id="PS01159">
    <property type="entry name" value="WW_DOMAIN_1"/>
    <property type="match status" value="1"/>
</dbReference>
<comment type="caution">
    <text evidence="3">The sequence shown here is derived from an EMBL/GenBank/DDBJ whole genome shotgun (WGS) entry which is preliminary data.</text>
</comment>
<feature type="region of interest" description="Disordered" evidence="1">
    <location>
        <begin position="30"/>
        <end position="85"/>
    </location>
</feature>
<dbReference type="PANTHER" id="PTHR11864">
    <property type="entry name" value="PRE-MRNA-PROCESSING PROTEIN PRP40"/>
    <property type="match status" value="1"/>
</dbReference>
<dbReference type="GO" id="GO:0005685">
    <property type="term" value="C:U1 snRNP"/>
    <property type="evidence" value="ECO:0007669"/>
    <property type="project" value="TreeGrafter"/>
</dbReference>
<keyword evidence="4" id="KW-1185">Reference proteome</keyword>
<dbReference type="GO" id="GO:0045292">
    <property type="term" value="P:mRNA cis splicing, via spliceosome"/>
    <property type="evidence" value="ECO:0007669"/>
    <property type="project" value="InterPro"/>
</dbReference>
<dbReference type="AlphaFoldDB" id="A0AAN7ZZ05"/>
<dbReference type="PROSITE" id="PS50020">
    <property type="entry name" value="WW_DOMAIN_2"/>
    <property type="match status" value="1"/>
</dbReference>
<dbReference type="GO" id="GO:0003723">
    <property type="term" value="F:RNA binding"/>
    <property type="evidence" value="ECO:0007669"/>
    <property type="project" value="TreeGrafter"/>
</dbReference>
<dbReference type="InterPro" id="IPR036517">
    <property type="entry name" value="FF_domain_sf"/>
</dbReference>
<feature type="compositionally biased region" description="Low complexity" evidence="1">
    <location>
        <begin position="39"/>
        <end position="50"/>
    </location>
</feature>
<dbReference type="Gene3D" id="1.10.10.440">
    <property type="entry name" value="FF domain"/>
    <property type="match status" value="1"/>
</dbReference>
<gene>
    <name evidence="3" type="ORF">RI543_000408</name>
</gene>
<feature type="domain" description="WW" evidence="2">
    <location>
        <begin position="1"/>
        <end position="30"/>
    </location>
</feature>
<evidence type="ECO:0000313" key="3">
    <source>
        <dbReference type="EMBL" id="KAK5782086.1"/>
    </source>
</evidence>
<sequence>MVWKAAKDPKGRTYYYDTVTRATSWTLPKGETVIPPAPSASSSVTTSQATLQKSGDITLNDKNVKEQEEHQEERGTDQAGKSQDINGNYEILSESQAKERFVSMLKDHGVDIQWSFERVMDELSSKDKRYWFSDGSNDNINSQWDDPLWKQSIWKDYVWDQQSQRLEDHISSFKSLLKQKYNDGMLKIWHPWPYAKKHILNMDTDYSFVILNDDLQKKIYYNFIKNLRKLKDIETTNSINQAKDEMRLYLKSIMYQADAEPNPYLNSNSNSNSNIISNTMSKPLSWDHLVSKYLSVDNKRFVANKNFQLLTMEDSLLIYMNLLKQYEDELTKKLADLEEMNYTRDRFARDQFKALLDGKDYIDSSHPNSNSENIDEGQKNRCFVKIKIKFNDDWNKDIYPRIKNDPRFLNLVGRNGSSPLDLFYDKVNELRVILKTKSSLVEDILIERGIDSSQINSEQLKKILLEERQKLNLNGKDSNDDYDDIDDDIDELIEFIGWQKHSKDLQSFEGLLIDTLNTRNYRKMPAWETIWPELQQMSKDKFQSLTQDEMYKSYSILVQQMKQQQEQRQYQYQYQYQHQHQENLNISKKRTLEQVELDY</sequence>
<dbReference type="SMART" id="SM00456">
    <property type="entry name" value="WW"/>
    <property type="match status" value="1"/>
</dbReference>
<dbReference type="InterPro" id="IPR001202">
    <property type="entry name" value="WW_dom"/>
</dbReference>
<dbReference type="CDD" id="cd00201">
    <property type="entry name" value="WW"/>
    <property type="match status" value="1"/>
</dbReference>
<dbReference type="Gene3D" id="2.20.70.10">
    <property type="match status" value="1"/>
</dbReference>
<dbReference type="InterPro" id="IPR002713">
    <property type="entry name" value="FF_domain"/>
</dbReference>
<evidence type="ECO:0000313" key="4">
    <source>
        <dbReference type="Proteomes" id="UP001306508"/>
    </source>
</evidence>
<proteinExistence type="predicted"/>
<organism evidence="3 4">
    <name type="scientific">Arxiozyma heterogenica</name>
    <dbReference type="NCBI Taxonomy" id="278026"/>
    <lineage>
        <taxon>Eukaryota</taxon>
        <taxon>Fungi</taxon>
        <taxon>Dikarya</taxon>
        <taxon>Ascomycota</taxon>
        <taxon>Saccharomycotina</taxon>
        <taxon>Saccharomycetes</taxon>
        <taxon>Saccharomycetales</taxon>
        <taxon>Saccharomycetaceae</taxon>
        <taxon>Arxiozyma</taxon>
    </lineage>
</organism>
<protein>
    <recommendedName>
        <fullName evidence="2">WW domain-containing protein</fullName>
    </recommendedName>
</protein>
<dbReference type="SUPFAM" id="SSF51045">
    <property type="entry name" value="WW domain"/>
    <property type="match status" value="1"/>
</dbReference>
<feature type="compositionally biased region" description="Polar residues" evidence="1">
    <location>
        <begin position="51"/>
        <end position="61"/>
    </location>
</feature>
<evidence type="ECO:0000259" key="2">
    <source>
        <dbReference type="PROSITE" id="PS50020"/>
    </source>
</evidence>
<dbReference type="EMBL" id="JAWIZZ010000015">
    <property type="protein sequence ID" value="KAK5782086.1"/>
    <property type="molecule type" value="Genomic_DNA"/>
</dbReference>